<protein>
    <submittedName>
        <fullName evidence="2">Uncharacterized protein</fullName>
    </submittedName>
</protein>
<dbReference type="Gramene" id="OPUNC08G17720.1">
    <property type="protein sequence ID" value="OPUNC08G17720.1"/>
    <property type="gene ID" value="OPUNC08G17720"/>
</dbReference>
<evidence type="ECO:0000313" key="3">
    <source>
        <dbReference type="Proteomes" id="UP000026962"/>
    </source>
</evidence>
<keyword evidence="3" id="KW-1185">Reference proteome</keyword>
<feature type="region of interest" description="Disordered" evidence="1">
    <location>
        <begin position="1"/>
        <end position="32"/>
    </location>
</feature>
<dbReference type="HOGENOM" id="CLU_2593978_0_0_1"/>
<reference evidence="2" key="2">
    <citation type="submission" date="2018-05" db="EMBL/GenBank/DDBJ databases">
        <title>OpunRS2 (Oryza punctata Reference Sequence Version 2).</title>
        <authorList>
            <person name="Zhang J."/>
            <person name="Kudrna D."/>
            <person name="Lee S."/>
            <person name="Talag J."/>
            <person name="Welchert J."/>
            <person name="Wing R.A."/>
        </authorList>
    </citation>
    <scope>NUCLEOTIDE SEQUENCE [LARGE SCALE GENOMIC DNA]</scope>
</reference>
<name>A0A0E0LWK9_ORYPU</name>
<accession>A0A0E0LWK9</accession>
<dbReference type="Proteomes" id="UP000026962">
    <property type="component" value="Chromosome 8"/>
</dbReference>
<dbReference type="AlphaFoldDB" id="A0A0E0LWK9"/>
<evidence type="ECO:0000313" key="2">
    <source>
        <dbReference type="EnsemblPlants" id="OPUNC08G17720.1"/>
    </source>
</evidence>
<organism evidence="2">
    <name type="scientific">Oryza punctata</name>
    <name type="common">Red rice</name>
    <dbReference type="NCBI Taxonomy" id="4537"/>
    <lineage>
        <taxon>Eukaryota</taxon>
        <taxon>Viridiplantae</taxon>
        <taxon>Streptophyta</taxon>
        <taxon>Embryophyta</taxon>
        <taxon>Tracheophyta</taxon>
        <taxon>Spermatophyta</taxon>
        <taxon>Magnoliopsida</taxon>
        <taxon>Liliopsida</taxon>
        <taxon>Poales</taxon>
        <taxon>Poaceae</taxon>
        <taxon>BOP clade</taxon>
        <taxon>Oryzoideae</taxon>
        <taxon>Oryzeae</taxon>
        <taxon>Oryzinae</taxon>
        <taxon>Oryza</taxon>
    </lineage>
</organism>
<dbReference type="EnsemblPlants" id="OPUNC08G17720.1">
    <property type="protein sequence ID" value="OPUNC08G17720.1"/>
    <property type="gene ID" value="OPUNC08G17720"/>
</dbReference>
<sequence length="80" mass="8809">MSRLLPQISNHSASPCCHRRPRRQGFSSSPTQQLLMLTPHVPIPTESGGGALRWQQGLCISRSSEVSSNGVSTIWFICFV</sequence>
<proteinExistence type="predicted"/>
<evidence type="ECO:0000256" key="1">
    <source>
        <dbReference type="SAM" id="MobiDB-lite"/>
    </source>
</evidence>
<reference evidence="2" key="1">
    <citation type="submission" date="2015-04" db="UniProtKB">
        <authorList>
            <consortium name="EnsemblPlants"/>
        </authorList>
    </citation>
    <scope>IDENTIFICATION</scope>
</reference>